<dbReference type="Pfam" id="PF07766">
    <property type="entry name" value="LETM1_RBD"/>
    <property type="match status" value="1"/>
</dbReference>
<dbReference type="AlphaFoldDB" id="A0A2T7PYU9"/>
<feature type="domain" description="Letm1 RBD" evidence="8">
    <location>
        <begin position="86"/>
        <end position="264"/>
    </location>
</feature>
<keyword evidence="5" id="KW-0496">Mitochondrion</keyword>
<dbReference type="GO" id="GO:0030003">
    <property type="term" value="P:intracellular monoatomic cation homeostasis"/>
    <property type="evidence" value="ECO:0007669"/>
    <property type="project" value="TreeGrafter"/>
</dbReference>
<evidence type="ECO:0000256" key="3">
    <source>
        <dbReference type="ARBA" id="ARBA00022792"/>
    </source>
</evidence>
<dbReference type="PANTHER" id="PTHR14009">
    <property type="entry name" value="LEUCINE ZIPPER-EF-HAND CONTAINING TRANSMEMBRANE PROTEIN"/>
    <property type="match status" value="1"/>
</dbReference>
<keyword evidence="4 7" id="KW-1133">Transmembrane helix</keyword>
<evidence type="ECO:0000256" key="1">
    <source>
        <dbReference type="ARBA" id="ARBA00004434"/>
    </source>
</evidence>
<dbReference type="EMBL" id="PZQS01000001">
    <property type="protein sequence ID" value="PVD38606.1"/>
    <property type="molecule type" value="Genomic_DNA"/>
</dbReference>
<evidence type="ECO:0000256" key="5">
    <source>
        <dbReference type="ARBA" id="ARBA00023128"/>
    </source>
</evidence>
<evidence type="ECO:0000256" key="2">
    <source>
        <dbReference type="ARBA" id="ARBA00022692"/>
    </source>
</evidence>
<evidence type="ECO:0000256" key="4">
    <source>
        <dbReference type="ARBA" id="ARBA00022989"/>
    </source>
</evidence>
<evidence type="ECO:0000313" key="9">
    <source>
        <dbReference type="EMBL" id="PVD38606.1"/>
    </source>
</evidence>
<keyword evidence="6 7" id="KW-0472">Membrane</keyword>
<organism evidence="9 10">
    <name type="scientific">Pomacea canaliculata</name>
    <name type="common">Golden apple snail</name>
    <dbReference type="NCBI Taxonomy" id="400727"/>
    <lineage>
        <taxon>Eukaryota</taxon>
        <taxon>Metazoa</taxon>
        <taxon>Spiralia</taxon>
        <taxon>Lophotrochozoa</taxon>
        <taxon>Mollusca</taxon>
        <taxon>Gastropoda</taxon>
        <taxon>Caenogastropoda</taxon>
        <taxon>Architaenioglossa</taxon>
        <taxon>Ampullarioidea</taxon>
        <taxon>Ampullariidae</taxon>
        <taxon>Pomacea</taxon>
    </lineage>
</organism>
<dbReference type="InterPro" id="IPR033122">
    <property type="entry name" value="LETM1-like_RBD"/>
</dbReference>
<proteinExistence type="predicted"/>
<keyword evidence="2 7" id="KW-0812">Transmembrane</keyword>
<dbReference type="Proteomes" id="UP000245119">
    <property type="component" value="Linkage Group LG1"/>
</dbReference>
<reference evidence="9 10" key="1">
    <citation type="submission" date="2018-04" db="EMBL/GenBank/DDBJ databases">
        <title>The genome of golden apple snail Pomacea canaliculata provides insight into stress tolerance and invasive adaptation.</title>
        <authorList>
            <person name="Liu C."/>
            <person name="Liu B."/>
            <person name="Ren Y."/>
            <person name="Zhang Y."/>
            <person name="Wang H."/>
            <person name="Li S."/>
            <person name="Jiang F."/>
            <person name="Yin L."/>
            <person name="Zhang G."/>
            <person name="Qian W."/>
            <person name="Fan W."/>
        </authorList>
    </citation>
    <scope>NUCLEOTIDE SEQUENCE [LARGE SCALE GENOMIC DNA]</scope>
    <source>
        <strain evidence="9">SZHN2017</strain>
        <tissue evidence="9">Muscle</tissue>
    </source>
</reference>
<dbReference type="GO" id="GO:0043022">
    <property type="term" value="F:ribosome binding"/>
    <property type="evidence" value="ECO:0007669"/>
    <property type="project" value="InterPro"/>
</dbReference>
<sequence length="291" mass="33960">MDQTRIRCSSHAAQDKVKPPGILKRYLIDKVIDMVNKSTTQLEKAYPTVFQIYRTFKTGLSSFVRDSREYYQVITGLWSGRSLTELSRRQLEVLRQVPRDFLKVIPVLVLALVPGGSVAIPLAYVFPRSFLSYHFWTDHQRQTFWKHDLKHRLQHLRPILDHMQLLSRHIEDCQLEEKILQITKKVQLSVNPSYTEVLGVKPLFESYPYNLDRISIAYVRHLAKCMNMPLRRSRLKADALLLHYTDLAMLREGINNLSDFELEQYVVLEMLCESEETGGAVFNVLLQKLLL</sequence>
<evidence type="ECO:0000259" key="8">
    <source>
        <dbReference type="Pfam" id="PF07766"/>
    </source>
</evidence>
<evidence type="ECO:0000256" key="7">
    <source>
        <dbReference type="SAM" id="Phobius"/>
    </source>
</evidence>
<dbReference type="OrthoDB" id="73691at2759"/>
<feature type="transmembrane region" description="Helical" evidence="7">
    <location>
        <begin position="104"/>
        <end position="126"/>
    </location>
</feature>
<comment type="subcellular location">
    <subcellularLocation>
        <location evidence="1">Mitochondrion inner membrane</location>
        <topology evidence="1">Single-pass membrane protein</topology>
    </subcellularLocation>
</comment>
<dbReference type="GO" id="GO:0005743">
    <property type="term" value="C:mitochondrial inner membrane"/>
    <property type="evidence" value="ECO:0007669"/>
    <property type="project" value="UniProtKB-SubCell"/>
</dbReference>
<dbReference type="PANTHER" id="PTHR14009:SF13">
    <property type="entry name" value="LETM1 DOMAIN-CONTAINING PROTEIN 1"/>
    <property type="match status" value="1"/>
</dbReference>
<dbReference type="InterPro" id="IPR044202">
    <property type="entry name" value="LETM1/MDM38-like"/>
</dbReference>
<gene>
    <name evidence="9" type="ORF">C0Q70_01222</name>
</gene>
<evidence type="ECO:0000256" key="6">
    <source>
        <dbReference type="ARBA" id="ARBA00023136"/>
    </source>
</evidence>
<accession>A0A2T7PYU9</accession>
<name>A0A2T7PYU9_POMCA</name>
<evidence type="ECO:0000313" key="10">
    <source>
        <dbReference type="Proteomes" id="UP000245119"/>
    </source>
</evidence>
<keyword evidence="3" id="KW-0999">Mitochondrion inner membrane</keyword>
<keyword evidence="10" id="KW-1185">Reference proteome</keyword>
<protein>
    <recommendedName>
        <fullName evidence="8">Letm1 RBD domain-containing protein</fullName>
    </recommendedName>
</protein>
<comment type="caution">
    <text evidence="9">The sequence shown here is derived from an EMBL/GenBank/DDBJ whole genome shotgun (WGS) entry which is preliminary data.</text>
</comment>